<keyword evidence="4" id="KW-1185">Reference proteome</keyword>
<evidence type="ECO:0000313" key="4">
    <source>
        <dbReference type="Proteomes" id="UP000186309"/>
    </source>
</evidence>
<keyword evidence="1" id="KW-0812">Transmembrane</keyword>
<reference evidence="4" key="1">
    <citation type="submission" date="2016-12" db="EMBL/GenBank/DDBJ databases">
        <title>Comparative genomics of four Isosphaeraceae planctomycetes: a common pool of plasmids and glycoside hydrolase genes.</title>
        <authorList>
            <person name="Ivanova A."/>
        </authorList>
    </citation>
    <scope>NUCLEOTIDE SEQUENCE [LARGE SCALE GENOMIC DNA]</scope>
    <source>
        <strain evidence="4">PX4</strain>
    </source>
</reference>
<evidence type="ECO:0000256" key="1">
    <source>
        <dbReference type="SAM" id="Phobius"/>
    </source>
</evidence>
<dbReference type="RefSeq" id="WP_076343527.1">
    <property type="nucleotide sequence ID" value="NZ_CP019082.1"/>
</dbReference>
<evidence type="ECO:0000259" key="2">
    <source>
        <dbReference type="Pfam" id="PF07811"/>
    </source>
</evidence>
<dbReference type="KEGG" id="pbor:BSF38_00753"/>
<feature type="domain" description="TadE-like" evidence="2">
    <location>
        <begin position="15"/>
        <end position="57"/>
    </location>
</feature>
<keyword evidence="1" id="KW-0472">Membrane</keyword>
<evidence type="ECO:0000313" key="3">
    <source>
        <dbReference type="EMBL" id="APW59333.1"/>
    </source>
</evidence>
<keyword evidence="1" id="KW-1133">Transmembrane helix</keyword>
<protein>
    <recommendedName>
        <fullName evidence="2">TadE-like domain-containing protein</fullName>
    </recommendedName>
</protein>
<proteinExistence type="predicted"/>
<dbReference type="AlphaFoldDB" id="A0A1U7CKC1"/>
<dbReference type="Pfam" id="PF07811">
    <property type="entry name" value="TadE"/>
    <property type="match status" value="1"/>
</dbReference>
<feature type="transmembrane region" description="Helical" evidence="1">
    <location>
        <begin position="16"/>
        <end position="36"/>
    </location>
</feature>
<gene>
    <name evidence="3" type="ORF">BSF38_00753</name>
</gene>
<organism evidence="3 4">
    <name type="scientific">Paludisphaera borealis</name>
    <dbReference type="NCBI Taxonomy" id="1387353"/>
    <lineage>
        <taxon>Bacteria</taxon>
        <taxon>Pseudomonadati</taxon>
        <taxon>Planctomycetota</taxon>
        <taxon>Planctomycetia</taxon>
        <taxon>Isosphaerales</taxon>
        <taxon>Isosphaeraceae</taxon>
        <taxon>Paludisphaera</taxon>
    </lineage>
</organism>
<name>A0A1U7CKC1_9BACT</name>
<sequence length="153" mass="16095">MRVSGIQQARRRRRGAAVVETAVVLNVLLLMVLGIFEYGRLVMIRQLMLNAAREGARIAVVGTASNPPATTSQIQAAATAYLVGQPLSSLAVSVYQADPATGNSIGAWDQTPYGGALVVKISGNYKPVIASTFGIVPNPMPLQAVVMMLSEAN</sequence>
<dbReference type="EMBL" id="CP019082">
    <property type="protein sequence ID" value="APW59333.1"/>
    <property type="molecule type" value="Genomic_DNA"/>
</dbReference>
<dbReference type="STRING" id="1387353.BSF38_00753"/>
<accession>A0A1U7CKC1</accession>
<dbReference type="InterPro" id="IPR012495">
    <property type="entry name" value="TadE-like_dom"/>
</dbReference>
<dbReference type="OrthoDB" id="284953at2"/>
<dbReference type="Proteomes" id="UP000186309">
    <property type="component" value="Chromosome"/>
</dbReference>